<dbReference type="InterPro" id="IPR029021">
    <property type="entry name" value="Prot-tyrosine_phosphatase-like"/>
</dbReference>
<dbReference type="EMBL" id="PDUG01000003">
    <property type="protein sequence ID" value="PIC40870.1"/>
    <property type="molecule type" value="Genomic_DNA"/>
</dbReference>
<reference evidence="3" key="1">
    <citation type="submission" date="2017-10" db="EMBL/GenBank/DDBJ databases">
        <title>Rapid genome shrinkage in a self-fertile nematode reveals novel sperm competition proteins.</title>
        <authorList>
            <person name="Yin D."/>
            <person name="Schwarz E.M."/>
            <person name="Thomas C.G."/>
            <person name="Felde R.L."/>
            <person name="Korf I.F."/>
            <person name="Cutter A.D."/>
            <person name="Schartner C.M."/>
            <person name="Ralston E.J."/>
            <person name="Meyer B.J."/>
            <person name="Haag E.S."/>
        </authorList>
    </citation>
    <scope>NUCLEOTIDE SEQUENCE [LARGE SCALE GENOMIC DNA]</scope>
    <source>
        <strain evidence="3">JU1422</strain>
    </source>
</reference>
<feature type="domain" description="Tyrosine-protein phosphatase" evidence="1">
    <location>
        <begin position="12"/>
        <end position="128"/>
    </location>
</feature>
<evidence type="ECO:0000313" key="2">
    <source>
        <dbReference type="EMBL" id="PIC40870.1"/>
    </source>
</evidence>
<organism evidence="2 3">
    <name type="scientific">Caenorhabditis nigoni</name>
    <dbReference type="NCBI Taxonomy" id="1611254"/>
    <lineage>
        <taxon>Eukaryota</taxon>
        <taxon>Metazoa</taxon>
        <taxon>Ecdysozoa</taxon>
        <taxon>Nematoda</taxon>
        <taxon>Chromadorea</taxon>
        <taxon>Rhabditida</taxon>
        <taxon>Rhabditina</taxon>
        <taxon>Rhabditomorpha</taxon>
        <taxon>Rhabditoidea</taxon>
        <taxon>Rhabditidae</taxon>
        <taxon>Peloderinae</taxon>
        <taxon>Caenorhabditis</taxon>
    </lineage>
</organism>
<name>A0A2G5UMX8_9PELO</name>
<accession>A0A2G5UMX8</accession>
<keyword evidence="3" id="KW-1185">Reference proteome</keyword>
<evidence type="ECO:0000259" key="1">
    <source>
        <dbReference type="Pfam" id="PF00102"/>
    </source>
</evidence>
<gene>
    <name evidence="2" type="primary">Cnig_chr_III.g8474</name>
    <name evidence="2" type="ORF">B9Z55_008474</name>
</gene>
<proteinExistence type="predicted"/>
<dbReference type="InterPro" id="IPR000242">
    <property type="entry name" value="PTP_cat"/>
</dbReference>
<dbReference type="OrthoDB" id="10667609at2759"/>
<dbReference type="Gene3D" id="3.90.190.10">
    <property type="entry name" value="Protein tyrosine phosphatase superfamily"/>
    <property type="match status" value="1"/>
</dbReference>
<sequence>MDGQEWAKSGEPRKVSTIEKYFAMIDQCGIGAVAQLNPFENEKGERLCARFYGDRLGQKMVFGRYTVETIEVSRDFEGFASSIGFSRFTLQITNSQNGNAKREFFVLRYAYWNDLGTPREPESHWTSSSFVIIRKETSSCKVFMASAPLEHC</sequence>
<dbReference type="Pfam" id="PF00102">
    <property type="entry name" value="Y_phosphatase"/>
    <property type="match status" value="1"/>
</dbReference>
<dbReference type="GO" id="GO:0004725">
    <property type="term" value="F:protein tyrosine phosphatase activity"/>
    <property type="evidence" value="ECO:0007669"/>
    <property type="project" value="InterPro"/>
</dbReference>
<evidence type="ECO:0000313" key="3">
    <source>
        <dbReference type="Proteomes" id="UP000230233"/>
    </source>
</evidence>
<comment type="caution">
    <text evidence="2">The sequence shown here is derived from an EMBL/GenBank/DDBJ whole genome shotgun (WGS) entry which is preliminary data.</text>
</comment>
<dbReference type="AlphaFoldDB" id="A0A2G5UMX8"/>
<dbReference type="Proteomes" id="UP000230233">
    <property type="component" value="Chromosome III"/>
</dbReference>
<protein>
    <recommendedName>
        <fullName evidence="1">Tyrosine-protein phosphatase domain-containing protein</fullName>
    </recommendedName>
</protein>
<dbReference type="SUPFAM" id="SSF52799">
    <property type="entry name" value="(Phosphotyrosine protein) phosphatases II"/>
    <property type="match status" value="1"/>
</dbReference>